<dbReference type="Pfam" id="PF00106">
    <property type="entry name" value="adh_short"/>
    <property type="match status" value="1"/>
</dbReference>
<evidence type="ECO:0000256" key="2">
    <source>
        <dbReference type="ARBA" id="ARBA00022857"/>
    </source>
</evidence>
<dbReference type="OrthoDB" id="2102561at2759"/>
<dbReference type="PRINTS" id="PR00081">
    <property type="entry name" value="GDHRDH"/>
</dbReference>
<dbReference type="GO" id="GO:0000140">
    <property type="term" value="F:acylglycerone-phosphate reductase (NADP+) activity"/>
    <property type="evidence" value="ECO:0007669"/>
    <property type="project" value="TreeGrafter"/>
</dbReference>
<evidence type="ECO:0000256" key="3">
    <source>
        <dbReference type="ARBA" id="ARBA00023002"/>
    </source>
</evidence>
<evidence type="ECO:0000256" key="1">
    <source>
        <dbReference type="ARBA" id="ARBA00006484"/>
    </source>
</evidence>
<keyword evidence="6" id="KW-1185">Reference proteome</keyword>
<dbReference type="SUPFAM" id="SSF51735">
    <property type="entry name" value="NAD(P)-binding Rossmann-fold domains"/>
    <property type="match status" value="1"/>
</dbReference>
<dbReference type="FunFam" id="3.40.50.720:FF:000261">
    <property type="entry name" value="NADPH-dependent 1-acyldihydroxyacetone phosphate reductase"/>
    <property type="match status" value="1"/>
</dbReference>
<dbReference type="GO" id="GO:0019433">
    <property type="term" value="P:triglyceride catabolic process"/>
    <property type="evidence" value="ECO:0007669"/>
    <property type="project" value="TreeGrafter"/>
</dbReference>
<dbReference type="Proteomes" id="UP000501346">
    <property type="component" value="Chromosome ScIX"/>
</dbReference>
<proteinExistence type="inferred from homology"/>
<evidence type="ECO:0000313" key="6">
    <source>
        <dbReference type="Proteomes" id="UP000501346"/>
    </source>
</evidence>
<dbReference type="CDD" id="cd05374">
    <property type="entry name" value="17beta-HSD-like_SDR_c"/>
    <property type="match status" value="1"/>
</dbReference>
<dbReference type="EMBL" id="CP048990">
    <property type="protein sequence ID" value="QID80113.1"/>
    <property type="molecule type" value="Genomic_DNA"/>
</dbReference>
<name>A0A6C1DU34_SACPS</name>
<dbReference type="PANTHER" id="PTHR44169:SF6">
    <property type="entry name" value="NADPH-DEPENDENT 1-ACYLDIHYDROXYACETONE PHOSPHATE REDUCTASE"/>
    <property type="match status" value="1"/>
</dbReference>
<protein>
    <submittedName>
        <fullName evidence="5">NADPH-dependent 1-acyl dihydroxyacetone phosphate reductase</fullName>
    </submittedName>
</protein>
<keyword evidence="3" id="KW-0560">Oxidoreductase</keyword>
<organism evidence="5 6">
    <name type="scientific">Saccharomyces pastorianus</name>
    <name type="common">Lager yeast</name>
    <name type="synonym">Saccharomyces cerevisiae x Saccharomyces eubayanus</name>
    <dbReference type="NCBI Taxonomy" id="27292"/>
    <lineage>
        <taxon>Eukaryota</taxon>
        <taxon>Fungi</taxon>
        <taxon>Dikarya</taxon>
        <taxon>Ascomycota</taxon>
        <taxon>Saccharomycotina</taxon>
        <taxon>Saccharomycetes</taxon>
        <taxon>Saccharomycetales</taxon>
        <taxon>Saccharomycetaceae</taxon>
        <taxon>Saccharomyces</taxon>
    </lineage>
</organism>
<dbReference type="PROSITE" id="PS00061">
    <property type="entry name" value="ADH_SHORT"/>
    <property type="match status" value="1"/>
</dbReference>
<evidence type="ECO:0000256" key="4">
    <source>
        <dbReference type="RuleBase" id="RU000363"/>
    </source>
</evidence>
<gene>
    <name evidence="5" type="primary">AYR1_1</name>
    <name evidence="5" type="ORF">GRS66_002418</name>
</gene>
<dbReference type="InterPro" id="IPR020904">
    <property type="entry name" value="Sc_DH/Rdtase_CS"/>
</dbReference>
<keyword evidence="2" id="KW-0521">NADP</keyword>
<evidence type="ECO:0000313" key="5">
    <source>
        <dbReference type="EMBL" id="QID80113.1"/>
    </source>
</evidence>
<sequence length="297" mass="32796">MSELQSQPKKIAVVTGASGGIGYEVTKELARNGYLVYACARRLEPIAQLAIQFGNDSIKPYKLDISKPEEIVTFSGFLRANLPDGKLDLLYNNAGQSCTFPALDATDAAVEQCFKVNVFGHINMCRELSEFLIKAKGTIVFTGSLAGVVSFPFGSIYSASKAAIHQYARGLHLEMKPFNVRVINAITGGVATDIADKRPLPETSIYNFPEGREAFNSRKTMAKDNKPMPADAYAKQLVKDILSTSDPVDVYRGTFANIMRFVMIFVPYWLLEKGLSKKFKLDKVNNALKSKQKNKDD</sequence>
<dbReference type="GO" id="GO:0006654">
    <property type="term" value="P:phosphatidic acid biosynthetic process"/>
    <property type="evidence" value="ECO:0007669"/>
    <property type="project" value="TreeGrafter"/>
</dbReference>
<dbReference type="InterPro" id="IPR002347">
    <property type="entry name" value="SDR_fam"/>
</dbReference>
<dbReference type="PRINTS" id="PR00080">
    <property type="entry name" value="SDRFAMILY"/>
</dbReference>
<dbReference type="InterPro" id="IPR036291">
    <property type="entry name" value="NAD(P)-bd_dom_sf"/>
</dbReference>
<dbReference type="GO" id="GO:0005811">
    <property type="term" value="C:lipid droplet"/>
    <property type="evidence" value="ECO:0007669"/>
    <property type="project" value="TreeGrafter"/>
</dbReference>
<dbReference type="Gene3D" id="3.40.50.720">
    <property type="entry name" value="NAD(P)-binding Rossmann-like Domain"/>
    <property type="match status" value="1"/>
</dbReference>
<dbReference type="GO" id="GO:0004806">
    <property type="term" value="F:triacylglycerol lipase activity"/>
    <property type="evidence" value="ECO:0007669"/>
    <property type="project" value="TreeGrafter"/>
</dbReference>
<dbReference type="GO" id="GO:0005783">
    <property type="term" value="C:endoplasmic reticulum"/>
    <property type="evidence" value="ECO:0007669"/>
    <property type="project" value="TreeGrafter"/>
</dbReference>
<accession>A0A6C1DU34</accession>
<reference evidence="5 6" key="1">
    <citation type="journal article" date="2019" name="BMC Genomics">
        <title>Chromosome level assembly and comparative genome analysis confirm lager-brewing yeasts originated from a single hybridization.</title>
        <authorList>
            <person name="Salazar A.N."/>
            <person name="Gorter de Vries A.R."/>
            <person name="van den Broek M."/>
            <person name="Brouwers N."/>
            <person name="de la Torre Cortes P."/>
            <person name="Kuijpers N.G.A."/>
            <person name="Daran J.G."/>
            <person name="Abeel T."/>
        </authorList>
    </citation>
    <scope>NUCLEOTIDE SEQUENCE [LARGE SCALE GENOMIC DNA]</scope>
    <source>
        <strain evidence="5 6">CBS 1483</strain>
    </source>
</reference>
<dbReference type="PANTHER" id="PTHR44169">
    <property type="entry name" value="NADPH-DEPENDENT 1-ACYLDIHYDROXYACETONE PHOSPHATE REDUCTASE"/>
    <property type="match status" value="1"/>
</dbReference>
<comment type="similarity">
    <text evidence="1 4">Belongs to the short-chain dehydrogenases/reductases (SDR) family.</text>
</comment>
<dbReference type="AlphaFoldDB" id="A0A6C1DU34"/>